<protein>
    <submittedName>
        <fullName evidence="3">Dehydrogenase</fullName>
    </submittedName>
</protein>
<accession>A0A917WFP3</accession>
<evidence type="ECO:0000259" key="1">
    <source>
        <dbReference type="Pfam" id="PF01408"/>
    </source>
</evidence>
<dbReference type="EMBL" id="BMPI01000001">
    <property type="protein sequence ID" value="GGM03050.1"/>
    <property type="molecule type" value="Genomic_DNA"/>
</dbReference>
<reference evidence="3" key="2">
    <citation type="submission" date="2020-09" db="EMBL/GenBank/DDBJ databases">
        <authorList>
            <person name="Sun Q."/>
            <person name="Ohkuma M."/>
        </authorList>
    </citation>
    <scope>NUCLEOTIDE SEQUENCE</scope>
    <source>
        <strain evidence="3">JCM 19831</strain>
    </source>
</reference>
<dbReference type="Proteomes" id="UP000642070">
    <property type="component" value="Unassembled WGS sequence"/>
</dbReference>
<dbReference type="Pfam" id="PF22725">
    <property type="entry name" value="GFO_IDH_MocA_C3"/>
    <property type="match status" value="1"/>
</dbReference>
<evidence type="ECO:0000313" key="3">
    <source>
        <dbReference type="EMBL" id="GGM03050.1"/>
    </source>
</evidence>
<dbReference type="Gene3D" id="3.40.50.720">
    <property type="entry name" value="NAD(P)-binding Rossmann-like Domain"/>
    <property type="match status" value="1"/>
</dbReference>
<reference evidence="3" key="1">
    <citation type="journal article" date="2014" name="Int. J. Syst. Evol. Microbiol.">
        <title>Complete genome sequence of Corynebacterium casei LMG S-19264T (=DSM 44701T), isolated from a smear-ripened cheese.</title>
        <authorList>
            <consortium name="US DOE Joint Genome Institute (JGI-PGF)"/>
            <person name="Walter F."/>
            <person name="Albersmeier A."/>
            <person name="Kalinowski J."/>
            <person name="Ruckert C."/>
        </authorList>
    </citation>
    <scope>NUCLEOTIDE SEQUENCE</scope>
    <source>
        <strain evidence="3">JCM 19831</strain>
    </source>
</reference>
<dbReference type="GO" id="GO:0000166">
    <property type="term" value="F:nucleotide binding"/>
    <property type="evidence" value="ECO:0007669"/>
    <property type="project" value="InterPro"/>
</dbReference>
<dbReference type="SUPFAM" id="SSF51735">
    <property type="entry name" value="NAD(P)-binding Rossmann-fold domains"/>
    <property type="match status" value="1"/>
</dbReference>
<sequence length="322" mass="34806">MARTHAAVLDSYHRSAVGGWVSRDPARVTGLGDAPVYSDVPSMAANPAIGAVLVATPDHLHTAPALAAIEAGKHVLIEKPLATTVADARRIRDAANAAGVTVMTLFNHRWVPAYWQAHEQTAGRRPVLAYARKNDTLFVPTQMIGWAGETTPSFFLSSHDLDLLLWYFDDRVERVYASAVHGVLREHGIDTPDAVQAQIRFAGGAVATLEACWTYPDTFPTMTDSFLELIFADAVVHLDRKREQIEIATPDRFSYPRNQLAGQVGGKPSGSVAAAVTHFVDAVLDKTPPLVTVDSSVHVTEVLAAIDTSWRTGQPVTVDIGE</sequence>
<feature type="domain" description="Gfo/Idh/MocA-like oxidoreductase N-terminal" evidence="1">
    <location>
        <begin position="3"/>
        <end position="104"/>
    </location>
</feature>
<dbReference type="Gene3D" id="3.30.360.10">
    <property type="entry name" value="Dihydrodipicolinate Reductase, domain 2"/>
    <property type="match status" value="1"/>
</dbReference>
<organism evidence="3 4">
    <name type="scientific">Dactylosporangium sucinum</name>
    <dbReference type="NCBI Taxonomy" id="1424081"/>
    <lineage>
        <taxon>Bacteria</taxon>
        <taxon>Bacillati</taxon>
        <taxon>Actinomycetota</taxon>
        <taxon>Actinomycetes</taxon>
        <taxon>Micromonosporales</taxon>
        <taxon>Micromonosporaceae</taxon>
        <taxon>Dactylosporangium</taxon>
    </lineage>
</organism>
<evidence type="ECO:0000313" key="4">
    <source>
        <dbReference type="Proteomes" id="UP000642070"/>
    </source>
</evidence>
<dbReference type="PANTHER" id="PTHR43377">
    <property type="entry name" value="BILIVERDIN REDUCTASE A"/>
    <property type="match status" value="1"/>
</dbReference>
<dbReference type="InterPro" id="IPR036291">
    <property type="entry name" value="NAD(P)-bd_dom_sf"/>
</dbReference>
<feature type="domain" description="GFO/IDH/MocA-like oxidoreductase" evidence="2">
    <location>
        <begin position="156"/>
        <end position="218"/>
    </location>
</feature>
<dbReference type="Pfam" id="PF01408">
    <property type="entry name" value="GFO_IDH_MocA"/>
    <property type="match status" value="1"/>
</dbReference>
<comment type="caution">
    <text evidence="3">The sequence shown here is derived from an EMBL/GenBank/DDBJ whole genome shotgun (WGS) entry which is preliminary data.</text>
</comment>
<dbReference type="SUPFAM" id="SSF55347">
    <property type="entry name" value="Glyceraldehyde-3-phosphate dehydrogenase-like, C-terminal domain"/>
    <property type="match status" value="1"/>
</dbReference>
<dbReference type="InterPro" id="IPR000683">
    <property type="entry name" value="Gfo/Idh/MocA-like_OxRdtase_N"/>
</dbReference>
<dbReference type="InterPro" id="IPR055170">
    <property type="entry name" value="GFO_IDH_MocA-like_dom"/>
</dbReference>
<proteinExistence type="predicted"/>
<gene>
    <name evidence="3" type="ORF">GCM10007977_000550</name>
</gene>
<dbReference type="PANTHER" id="PTHR43377:SF1">
    <property type="entry name" value="BILIVERDIN REDUCTASE A"/>
    <property type="match status" value="1"/>
</dbReference>
<name>A0A917WFP3_9ACTN</name>
<keyword evidence="4" id="KW-1185">Reference proteome</keyword>
<dbReference type="AlphaFoldDB" id="A0A917WFP3"/>
<dbReference type="InterPro" id="IPR051450">
    <property type="entry name" value="Gfo/Idh/MocA_Oxidoreductases"/>
</dbReference>
<evidence type="ECO:0000259" key="2">
    <source>
        <dbReference type="Pfam" id="PF22725"/>
    </source>
</evidence>